<keyword evidence="5 6" id="KW-0472">Membrane</keyword>
<evidence type="ECO:0000256" key="6">
    <source>
        <dbReference type="SAM" id="Phobius"/>
    </source>
</evidence>
<dbReference type="OrthoDB" id="5581259at2759"/>
<comment type="similarity">
    <text evidence="2">Belongs to the PER33/POM33 family.</text>
</comment>
<comment type="subcellular location">
    <subcellularLocation>
        <location evidence="1">Membrane</location>
        <topology evidence="1">Multi-pass membrane protein</topology>
    </subcellularLocation>
</comment>
<keyword evidence="8" id="KW-1185">Reference proteome</keyword>
<feature type="transmembrane region" description="Helical" evidence="6">
    <location>
        <begin position="237"/>
        <end position="259"/>
    </location>
</feature>
<dbReference type="STRING" id="401625.A0A0P1BHE3"/>
<dbReference type="AlphaFoldDB" id="A0A0P1BHE3"/>
<dbReference type="Proteomes" id="UP000054845">
    <property type="component" value="Unassembled WGS sequence"/>
</dbReference>
<dbReference type="PANTHER" id="PTHR12703">
    <property type="entry name" value="TRANSMEMBRANE PROTEIN 33"/>
    <property type="match status" value="1"/>
</dbReference>
<name>A0A0P1BHE3_9BASI</name>
<sequence length="339" mass="37757">MKGGGYCSLEFILTANSTQNLPPDIRVRISRPESFDDPDCGYKDTANFFHYDHNWEPYQQVDIMPRPVASTPHLVWAAGHFFTLLAGLRYLLGTITFATSGGGLSAWYRIAYLGAIISYGVVVYKSFGVPQANKAYIQRALMDENVQYLFLALYWWFTQPIFITLVPYTTFSLFHVLTFTRTTVIPMVFPTSPAASRAEGASEPTGFPTKVSKMIQGWVKQNYDPAMRFVAYSEVLVFARVTFGAILLRNSLLAPLFYAHFCRLRFYMSSFTRDAFQHVSSELDKATANPSCPELVRRAYLMGTDLISRYASTVLNLQNQAAPAAGGARPAATGGATAQ</sequence>
<protein>
    <submittedName>
        <fullName evidence="7">Protein of upf0121 family</fullName>
    </submittedName>
</protein>
<reference evidence="7 8" key="1">
    <citation type="submission" date="2014-09" db="EMBL/GenBank/DDBJ databases">
        <authorList>
            <person name="Magalhaes I.L.F."/>
            <person name="Oliveira U."/>
            <person name="Santos F.R."/>
            <person name="Vidigal T.H.D.A."/>
            <person name="Brescovit A.D."/>
            <person name="Santos A.J."/>
        </authorList>
    </citation>
    <scope>NUCLEOTIDE SEQUENCE [LARGE SCALE GENOMIC DNA]</scope>
</reference>
<organism evidence="7 8">
    <name type="scientific">Ceraceosorus bombacis</name>
    <dbReference type="NCBI Taxonomy" id="401625"/>
    <lineage>
        <taxon>Eukaryota</taxon>
        <taxon>Fungi</taxon>
        <taxon>Dikarya</taxon>
        <taxon>Basidiomycota</taxon>
        <taxon>Ustilaginomycotina</taxon>
        <taxon>Exobasidiomycetes</taxon>
        <taxon>Ceraceosorales</taxon>
        <taxon>Ceraceosoraceae</taxon>
        <taxon>Ceraceosorus</taxon>
    </lineage>
</organism>
<accession>A0A0P1BHE3</accession>
<proteinExistence type="inferred from homology"/>
<feature type="transmembrane region" description="Helical" evidence="6">
    <location>
        <begin position="106"/>
        <end position="127"/>
    </location>
</feature>
<dbReference type="PANTHER" id="PTHR12703:SF4">
    <property type="entry name" value="TRANSMEMBRANE PROTEIN 33"/>
    <property type="match status" value="1"/>
</dbReference>
<dbReference type="InterPro" id="IPR005344">
    <property type="entry name" value="TMEM33/Pom33"/>
</dbReference>
<keyword evidence="4 6" id="KW-1133">Transmembrane helix</keyword>
<feature type="transmembrane region" description="Helical" evidence="6">
    <location>
        <begin position="74"/>
        <end position="100"/>
    </location>
</feature>
<evidence type="ECO:0000313" key="8">
    <source>
        <dbReference type="Proteomes" id="UP000054845"/>
    </source>
</evidence>
<dbReference type="Pfam" id="PF03661">
    <property type="entry name" value="TMEM33_Pom33"/>
    <property type="match status" value="1"/>
</dbReference>
<dbReference type="GO" id="GO:0016020">
    <property type="term" value="C:membrane"/>
    <property type="evidence" value="ECO:0007669"/>
    <property type="project" value="UniProtKB-SubCell"/>
</dbReference>
<feature type="transmembrane region" description="Helical" evidence="6">
    <location>
        <begin position="148"/>
        <end position="168"/>
    </location>
</feature>
<dbReference type="InterPro" id="IPR051645">
    <property type="entry name" value="PER33/POM33_regulator"/>
</dbReference>
<keyword evidence="3 6" id="KW-0812">Transmembrane</keyword>
<evidence type="ECO:0000256" key="1">
    <source>
        <dbReference type="ARBA" id="ARBA00004141"/>
    </source>
</evidence>
<evidence type="ECO:0000256" key="3">
    <source>
        <dbReference type="ARBA" id="ARBA00022692"/>
    </source>
</evidence>
<dbReference type="GO" id="GO:0071786">
    <property type="term" value="P:endoplasmic reticulum tubular network organization"/>
    <property type="evidence" value="ECO:0007669"/>
    <property type="project" value="TreeGrafter"/>
</dbReference>
<dbReference type="EMBL" id="CCYA01000252">
    <property type="protein sequence ID" value="CEH15041.1"/>
    <property type="molecule type" value="Genomic_DNA"/>
</dbReference>
<evidence type="ECO:0000256" key="2">
    <source>
        <dbReference type="ARBA" id="ARBA00007322"/>
    </source>
</evidence>
<evidence type="ECO:0000256" key="4">
    <source>
        <dbReference type="ARBA" id="ARBA00022989"/>
    </source>
</evidence>
<evidence type="ECO:0000256" key="5">
    <source>
        <dbReference type="ARBA" id="ARBA00023136"/>
    </source>
</evidence>
<dbReference type="GO" id="GO:0061024">
    <property type="term" value="P:membrane organization"/>
    <property type="evidence" value="ECO:0007669"/>
    <property type="project" value="TreeGrafter"/>
</dbReference>
<dbReference type="GO" id="GO:0005783">
    <property type="term" value="C:endoplasmic reticulum"/>
    <property type="evidence" value="ECO:0007669"/>
    <property type="project" value="TreeGrafter"/>
</dbReference>
<evidence type="ECO:0000313" key="7">
    <source>
        <dbReference type="EMBL" id="CEH15041.1"/>
    </source>
</evidence>